<reference evidence="3 4" key="1">
    <citation type="submission" date="2023-07" db="EMBL/GenBank/DDBJ databases">
        <title>Sequencing the genomes of 1000 actinobacteria strains.</title>
        <authorList>
            <person name="Klenk H.-P."/>
        </authorList>
    </citation>
    <scope>NUCLEOTIDE SEQUENCE [LARGE SCALE GENOMIC DNA]</scope>
    <source>
        <strain evidence="3 4">DSM 46740</strain>
    </source>
</reference>
<dbReference type="EMBL" id="JAUSQU010000001">
    <property type="protein sequence ID" value="MDP9844087.1"/>
    <property type="molecule type" value="Genomic_DNA"/>
</dbReference>
<evidence type="ECO:0000313" key="3">
    <source>
        <dbReference type="EMBL" id="MDP9844087.1"/>
    </source>
</evidence>
<organism evidence="3 4">
    <name type="scientific">Streptosporangium lutulentum</name>
    <dbReference type="NCBI Taxonomy" id="1461250"/>
    <lineage>
        <taxon>Bacteria</taxon>
        <taxon>Bacillati</taxon>
        <taxon>Actinomycetota</taxon>
        <taxon>Actinomycetes</taxon>
        <taxon>Streptosporangiales</taxon>
        <taxon>Streptosporangiaceae</taxon>
        <taxon>Streptosporangium</taxon>
    </lineage>
</organism>
<dbReference type="InterPro" id="IPR002347">
    <property type="entry name" value="SDR_fam"/>
</dbReference>
<comment type="caution">
    <text evidence="3">The sequence shown here is derived from an EMBL/GenBank/DDBJ whole genome shotgun (WGS) entry which is preliminary data.</text>
</comment>
<dbReference type="InterPro" id="IPR051911">
    <property type="entry name" value="SDR_oxidoreductase"/>
</dbReference>
<dbReference type="InterPro" id="IPR036291">
    <property type="entry name" value="NAD(P)-bd_dom_sf"/>
</dbReference>
<dbReference type="PANTHER" id="PTHR43976:SF16">
    <property type="entry name" value="SHORT-CHAIN DEHYDROGENASE_REDUCTASE FAMILY PROTEIN"/>
    <property type="match status" value="1"/>
</dbReference>
<evidence type="ECO:0000256" key="1">
    <source>
        <dbReference type="ARBA" id="ARBA00006484"/>
    </source>
</evidence>
<protein>
    <recommendedName>
        <fullName evidence="5">Short chain dehydrogenase</fullName>
    </recommendedName>
</protein>
<dbReference type="Gene3D" id="3.40.50.720">
    <property type="entry name" value="NAD(P)-binding Rossmann-like Domain"/>
    <property type="match status" value="1"/>
</dbReference>
<dbReference type="PRINTS" id="PR00081">
    <property type="entry name" value="GDHRDH"/>
</dbReference>
<comment type="similarity">
    <text evidence="1">Belongs to the short-chain dehydrogenases/reductases (SDR) family.</text>
</comment>
<name>A0ABT9QBP9_9ACTN</name>
<keyword evidence="4" id="KW-1185">Reference proteome</keyword>
<gene>
    <name evidence="3" type="ORF">J2853_003298</name>
</gene>
<evidence type="ECO:0000313" key="4">
    <source>
        <dbReference type="Proteomes" id="UP001225356"/>
    </source>
</evidence>
<keyword evidence="2" id="KW-0560">Oxidoreductase</keyword>
<evidence type="ECO:0008006" key="5">
    <source>
        <dbReference type="Google" id="ProtNLM"/>
    </source>
</evidence>
<sequence length="204" mass="21600">MKTWLIAGCSTGFGRHLAQAVLAHGHRVVVTARDVEQVADLAREGGRHALAMKLDVTDHEQVVSTIGRIMSAFGGIDVLVNNSGVGCFAAAGRSPGDQIRRAGLSAFGLPDEVLLVEPSELHIGRILCPRAETALAEELGRTPTAGTRRAAVRESVGSDGDDPEHAAMAIIKAVDADPPPPRLSFGHDAYEFTLVRLGELRGRL</sequence>
<dbReference type="Pfam" id="PF00106">
    <property type="entry name" value="adh_short"/>
    <property type="match status" value="1"/>
</dbReference>
<evidence type="ECO:0000256" key="2">
    <source>
        <dbReference type="ARBA" id="ARBA00023002"/>
    </source>
</evidence>
<dbReference type="SUPFAM" id="SSF51735">
    <property type="entry name" value="NAD(P)-binding Rossmann-fold domains"/>
    <property type="match status" value="1"/>
</dbReference>
<dbReference type="Proteomes" id="UP001225356">
    <property type="component" value="Unassembled WGS sequence"/>
</dbReference>
<dbReference type="RefSeq" id="WP_307558684.1">
    <property type="nucleotide sequence ID" value="NZ_JAUSQU010000001.1"/>
</dbReference>
<accession>A0ABT9QBP9</accession>
<dbReference type="PANTHER" id="PTHR43976">
    <property type="entry name" value="SHORT CHAIN DEHYDROGENASE"/>
    <property type="match status" value="1"/>
</dbReference>
<proteinExistence type="inferred from homology"/>